<keyword evidence="1" id="KW-0378">Hydrolase</keyword>
<dbReference type="GO" id="GO:0016787">
    <property type="term" value="F:hydrolase activity"/>
    <property type="evidence" value="ECO:0007669"/>
    <property type="project" value="UniProtKB-KW"/>
</dbReference>
<comment type="caution">
    <text evidence="4">The sequence shown here is derived from an EMBL/GenBank/DDBJ whole genome shotgun (WGS) entry which is preliminary data.</text>
</comment>
<name>A0A087D6V5_9BIFI</name>
<evidence type="ECO:0000256" key="2">
    <source>
        <dbReference type="PIRSR" id="PIRSR605754-1"/>
    </source>
</evidence>
<evidence type="ECO:0000313" key="5">
    <source>
        <dbReference type="Proteomes" id="UP000029066"/>
    </source>
</evidence>
<proteinExistence type="predicted"/>
<organism evidence="4 5">
    <name type="scientific">Bifidobacterium saguini DSM 23967</name>
    <dbReference type="NCBI Taxonomy" id="1437607"/>
    <lineage>
        <taxon>Bacteria</taxon>
        <taxon>Bacillati</taxon>
        <taxon>Actinomycetota</taxon>
        <taxon>Actinomycetes</taxon>
        <taxon>Bifidobacteriales</taxon>
        <taxon>Bifidobacteriaceae</taxon>
        <taxon>Bifidobacterium</taxon>
    </lineage>
</organism>
<dbReference type="CDD" id="cd05827">
    <property type="entry name" value="Sortase_C"/>
    <property type="match status" value="1"/>
</dbReference>
<accession>A0A087D6V5</accession>
<protein>
    <submittedName>
        <fullName evidence="4">Sortase</fullName>
    </submittedName>
</protein>
<feature type="transmembrane region" description="Helical" evidence="3">
    <location>
        <begin position="281"/>
        <end position="303"/>
    </location>
</feature>
<keyword evidence="3" id="KW-0472">Membrane</keyword>
<dbReference type="AlphaFoldDB" id="A0A087D6V5"/>
<dbReference type="InterPro" id="IPR042002">
    <property type="entry name" value="Sortase_C"/>
</dbReference>
<evidence type="ECO:0000256" key="1">
    <source>
        <dbReference type="ARBA" id="ARBA00022801"/>
    </source>
</evidence>
<keyword evidence="3" id="KW-0812">Transmembrane</keyword>
<evidence type="ECO:0000256" key="3">
    <source>
        <dbReference type="SAM" id="Phobius"/>
    </source>
</evidence>
<dbReference type="InterPro" id="IPR023365">
    <property type="entry name" value="Sortase_dom-sf"/>
</dbReference>
<dbReference type="NCBIfam" id="TIGR01076">
    <property type="entry name" value="sortase_fam"/>
    <property type="match status" value="1"/>
</dbReference>
<dbReference type="EMBL" id="JGZN01000016">
    <property type="protein sequence ID" value="KFI91255.1"/>
    <property type="molecule type" value="Genomic_DNA"/>
</dbReference>
<dbReference type="SUPFAM" id="SSF63817">
    <property type="entry name" value="Sortase"/>
    <property type="match status" value="1"/>
</dbReference>
<sequence length="320" mass="35284">MTTMMMEGWADLIVRPARMQAAHDMLLRRLHRRYRLTALAAILCLILGSLLTMAPYLIQMWGQREVEAHARAVTETASMFPEASRESAVEQAVAWNRRLYESGQPIIGEPVFDGKTAGGFQGDAEYQRQLSVNGLDAMGELLIPVIGVDMPIMHGAGQQVLEHAAGHLPGTSLPVGGNNTRTVITGHSNLKTATLFTRLGELKPDDRFYIRVMGHTLAYRVTSKQVIRPDQTRALRIRKNRDMATLLTCTGAGNTMRLIVNGIRDDDPSHMDPGMEPRDRLNAMITGITAGLTILAVGIPLAVRREPTGMHIGYQRKGNQ</sequence>
<dbReference type="InterPro" id="IPR005754">
    <property type="entry name" value="Sortase"/>
</dbReference>
<dbReference type="STRING" id="1437607.BISA_1853"/>
<feature type="active site" description="Proton donor/acceptor" evidence="2">
    <location>
        <position position="187"/>
    </location>
</feature>
<keyword evidence="3" id="KW-1133">Transmembrane helix</keyword>
<evidence type="ECO:0000313" key="4">
    <source>
        <dbReference type="EMBL" id="KFI91255.1"/>
    </source>
</evidence>
<dbReference type="Pfam" id="PF04203">
    <property type="entry name" value="Sortase"/>
    <property type="match status" value="1"/>
</dbReference>
<gene>
    <name evidence="4" type="ORF">BISA_1853</name>
</gene>
<feature type="active site" description="Acyl-thioester intermediate" evidence="2">
    <location>
        <position position="249"/>
    </location>
</feature>
<reference evidence="4 5" key="1">
    <citation type="submission" date="2014-03" db="EMBL/GenBank/DDBJ databases">
        <title>Genomics of Bifidobacteria.</title>
        <authorList>
            <person name="Ventura M."/>
            <person name="Milani C."/>
            <person name="Lugli G.A."/>
        </authorList>
    </citation>
    <scope>NUCLEOTIDE SEQUENCE [LARGE SCALE GENOMIC DNA]</scope>
    <source>
        <strain evidence="4 5">DSM 23967</strain>
    </source>
</reference>
<dbReference type="NCBIfam" id="NF033745">
    <property type="entry name" value="class_C_sortase"/>
    <property type="match status" value="1"/>
</dbReference>
<dbReference type="Gene3D" id="2.40.260.10">
    <property type="entry name" value="Sortase"/>
    <property type="match status" value="1"/>
</dbReference>
<dbReference type="RefSeq" id="WP_033891815.1">
    <property type="nucleotide sequence ID" value="NZ_JDUT01000006.1"/>
</dbReference>
<dbReference type="Proteomes" id="UP000029066">
    <property type="component" value="Unassembled WGS sequence"/>
</dbReference>